<name>A0A382UD83_9ZZZZ</name>
<reference evidence="1" key="1">
    <citation type="submission" date="2018-05" db="EMBL/GenBank/DDBJ databases">
        <authorList>
            <person name="Lanie J.A."/>
            <person name="Ng W.-L."/>
            <person name="Kazmierczak K.M."/>
            <person name="Andrzejewski T.M."/>
            <person name="Davidsen T.M."/>
            <person name="Wayne K.J."/>
            <person name="Tettelin H."/>
            <person name="Glass J.I."/>
            <person name="Rusch D."/>
            <person name="Podicherti R."/>
            <person name="Tsui H.-C.T."/>
            <person name="Winkler M.E."/>
        </authorList>
    </citation>
    <scope>NUCLEOTIDE SEQUENCE</scope>
</reference>
<dbReference type="EMBL" id="UINC01143242">
    <property type="protein sequence ID" value="SVD32052.1"/>
    <property type="molecule type" value="Genomic_DNA"/>
</dbReference>
<protein>
    <submittedName>
        <fullName evidence="1">Uncharacterized protein</fullName>
    </submittedName>
</protein>
<sequence length="39" mass="4834">MGNDNIYLSIFIRKFAWSKKEMVLEEYFTGRCRFYFETV</sequence>
<gene>
    <name evidence="1" type="ORF">METZ01_LOCUS384906</name>
</gene>
<organism evidence="1">
    <name type="scientific">marine metagenome</name>
    <dbReference type="NCBI Taxonomy" id="408172"/>
    <lineage>
        <taxon>unclassified sequences</taxon>
        <taxon>metagenomes</taxon>
        <taxon>ecological metagenomes</taxon>
    </lineage>
</organism>
<dbReference type="AlphaFoldDB" id="A0A382UD83"/>
<proteinExistence type="predicted"/>
<evidence type="ECO:0000313" key="1">
    <source>
        <dbReference type="EMBL" id="SVD32052.1"/>
    </source>
</evidence>
<accession>A0A382UD83</accession>